<proteinExistence type="predicted"/>
<protein>
    <submittedName>
        <fullName evidence="1">Uncharacterized protein</fullName>
    </submittedName>
</protein>
<organism evidence="1">
    <name type="scientific">marine sediment metagenome</name>
    <dbReference type="NCBI Taxonomy" id="412755"/>
    <lineage>
        <taxon>unclassified sequences</taxon>
        <taxon>metagenomes</taxon>
        <taxon>ecological metagenomes</taxon>
    </lineage>
</organism>
<dbReference type="EMBL" id="BARU01040341">
    <property type="protein sequence ID" value="GAH77173.1"/>
    <property type="molecule type" value="Genomic_DNA"/>
</dbReference>
<accession>X1K536</accession>
<evidence type="ECO:0000313" key="1">
    <source>
        <dbReference type="EMBL" id="GAH77173.1"/>
    </source>
</evidence>
<sequence>MAEKVLVKGTLTNEMIKSGAELIRRLDEAKLTVTTSFWWYLPESDIWRLLIASPEVKRDGPKKVYKKIEVILSKIPVEKCLALKDISVVQSDDPLVASLRTGIKTTQSISGVSVTASAINGRFIDDAFIYRST</sequence>
<reference evidence="1" key="1">
    <citation type="journal article" date="2014" name="Front. Microbiol.">
        <title>High frequency of phylogenetically diverse reductive dehalogenase-homologous genes in deep subseafloor sedimentary metagenomes.</title>
        <authorList>
            <person name="Kawai M."/>
            <person name="Futagami T."/>
            <person name="Toyoda A."/>
            <person name="Takaki Y."/>
            <person name="Nishi S."/>
            <person name="Hori S."/>
            <person name="Arai W."/>
            <person name="Tsubouchi T."/>
            <person name="Morono Y."/>
            <person name="Uchiyama I."/>
            <person name="Ito T."/>
            <person name="Fujiyama A."/>
            <person name="Inagaki F."/>
            <person name="Takami H."/>
        </authorList>
    </citation>
    <scope>NUCLEOTIDE SEQUENCE</scope>
    <source>
        <strain evidence="1">Expedition CK06-06</strain>
    </source>
</reference>
<dbReference type="AlphaFoldDB" id="X1K536"/>
<name>X1K536_9ZZZZ</name>
<comment type="caution">
    <text evidence="1">The sequence shown here is derived from an EMBL/GenBank/DDBJ whole genome shotgun (WGS) entry which is preliminary data.</text>
</comment>
<gene>
    <name evidence="1" type="ORF">S03H2_62379</name>
</gene>